<evidence type="ECO:0000259" key="10">
    <source>
        <dbReference type="Pfam" id="PF01138"/>
    </source>
</evidence>
<keyword evidence="6" id="KW-0271">Exosome</keyword>
<dbReference type="GO" id="GO:0034476">
    <property type="term" value="P:U5 snRNA 3'-end processing"/>
    <property type="evidence" value="ECO:0007669"/>
    <property type="project" value="TreeGrafter"/>
</dbReference>
<evidence type="ECO:0000256" key="2">
    <source>
        <dbReference type="ARBA" id="ARBA00004604"/>
    </source>
</evidence>
<dbReference type="InterPro" id="IPR027408">
    <property type="entry name" value="PNPase/RNase_PH_dom_sf"/>
</dbReference>
<evidence type="ECO:0000256" key="5">
    <source>
        <dbReference type="ARBA" id="ARBA00022552"/>
    </source>
</evidence>
<dbReference type="GO" id="GO:0000177">
    <property type="term" value="C:cytoplasmic exosome (RNase complex)"/>
    <property type="evidence" value="ECO:0007669"/>
    <property type="project" value="TreeGrafter"/>
</dbReference>
<dbReference type="GO" id="GO:0071028">
    <property type="term" value="P:nuclear mRNA surveillance"/>
    <property type="evidence" value="ECO:0007669"/>
    <property type="project" value="TreeGrafter"/>
</dbReference>
<dbReference type="GO" id="GO:0034473">
    <property type="term" value="P:U1 snRNA 3'-end processing"/>
    <property type="evidence" value="ECO:0007669"/>
    <property type="project" value="TreeGrafter"/>
</dbReference>
<organism evidence="11">
    <name type="scientific">Schistocephalus solidus</name>
    <name type="common">Tapeworm</name>
    <dbReference type="NCBI Taxonomy" id="70667"/>
    <lineage>
        <taxon>Eukaryota</taxon>
        <taxon>Metazoa</taxon>
        <taxon>Spiralia</taxon>
        <taxon>Lophotrochozoa</taxon>
        <taxon>Platyhelminthes</taxon>
        <taxon>Cestoda</taxon>
        <taxon>Eucestoda</taxon>
        <taxon>Diphyllobothriidea</taxon>
        <taxon>Diphyllobothriidae</taxon>
        <taxon>Schistocephalus</taxon>
    </lineage>
</organism>
<keyword evidence="5" id="KW-0698">rRNA processing</keyword>
<accession>A0A0X3NHE6</accession>
<name>A0A0X3NHE6_SCHSO</name>
<dbReference type="Pfam" id="PF01138">
    <property type="entry name" value="RNase_PH"/>
    <property type="match status" value="1"/>
</dbReference>
<feature type="domain" description="Exoribonuclease phosphorolytic" evidence="10">
    <location>
        <begin position="45"/>
        <end position="183"/>
    </location>
</feature>
<evidence type="ECO:0000313" key="11">
    <source>
        <dbReference type="EMBL" id="JAP38760.1"/>
    </source>
</evidence>
<dbReference type="InterPro" id="IPR001247">
    <property type="entry name" value="ExoRNase_PH_dom1"/>
</dbReference>
<evidence type="ECO:0000256" key="8">
    <source>
        <dbReference type="ARBA" id="ARBA00023242"/>
    </source>
</evidence>
<dbReference type="PANTHER" id="PTHR11097:SF9">
    <property type="entry name" value="EXOSOME COMPLEX COMPONENT RRP43"/>
    <property type="match status" value="1"/>
</dbReference>
<keyword evidence="8" id="KW-0539">Nucleus</keyword>
<evidence type="ECO:0000256" key="1">
    <source>
        <dbReference type="ARBA" id="ARBA00004496"/>
    </source>
</evidence>
<dbReference type="GO" id="GO:0071035">
    <property type="term" value="P:nuclear polyadenylation-dependent rRNA catabolic process"/>
    <property type="evidence" value="ECO:0007669"/>
    <property type="project" value="TreeGrafter"/>
</dbReference>
<comment type="similarity">
    <text evidence="3">Belongs to the RNase PH family.</text>
</comment>
<dbReference type="GO" id="GO:0016075">
    <property type="term" value="P:rRNA catabolic process"/>
    <property type="evidence" value="ECO:0007669"/>
    <property type="project" value="TreeGrafter"/>
</dbReference>
<protein>
    <recommendedName>
        <fullName evidence="9">Ribosomal RNA-processing protein 43</fullName>
    </recommendedName>
</protein>
<dbReference type="GO" id="GO:0034475">
    <property type="term" value="P:U4 snRNA 3'-end processing"/>
    <property type="evidence" value="ECO:0007669"/>
    <property type="project" value="TreeGrafter"/>
</dbReference>
<evidence type="ECO:0000256" key="3">
    <source>
        <dbReference type="ARBA" id="ARBA00006678"/>
    </source>
</evidence>
<dbReference type="InterPro" id="IPR050590">
    <property type="entry name" value="Exosome_comp_Rrp42_subfam"/>
</dbReference>
<dbReference type="SUPFAM" id="SSF54211">
    <property type="entry name" value="Ribosomal protein S5 domain 2-like"/>
    <property type="match status" value="1"/>
</dbReference>
<reference evidence="11" key="1">
    <citation type="submission" date="2016-01" db="EMBL/GenBank/DDBJ databases">
        <title>Reference transcriptome for the parasite Schistocephalus solidus: insights into the molecular evolution of parasitism.</title>
        <authorList>
            <person name="Hebert F.O."/>
            <person name="Grambauer S."/>
            <person name="Barber I."/>
            <person name="Landry C.R."/>
            <person name="Aubin-Horth N."/>
        </authorList>
    </citation>
    <scope>NUCLEOTIDE SEQUENCE</scope>
</reference>
<evidence type="ECO:0000256" key="4">
    <source>
        <dbReference type="ARBA" id="ARBA00022490"/>
    </source>
</evidence>
<dbReference type="AlphaFoldDB" id="A0A0X3NHE6"/>
<proteinExistence type="inferred from homology"/>
<dbReference type="GO" id="GO:0005730">
    <property type="term" value="C:nucleolus"/>
    <property type="evidence" value="ECO:0007669"/>
    <property type="project" value="UniProtKB-SubCell"/>
</dbReference>
<keyword evidence="7" id="KW-0694">RNA-binding</keyword>
<dbReference type="Gene3D" id="3.30.230.70">
    <property type="entry name" value="GHMP Kinase, N-terminal domain"/>
    <property type="match status" value="1"/>
</dbReference>
<dbReference type="GO" id="GO:0000176">
    <property type="term" value="C:nuclear exosome (RNase complex)"/>
    <property type="evidence" value="ECO:0007669"/>
    <property type="project" value="TreeGrafter"/>
</dbReference>
<evidence type="ECO:0000256" key="6">
    <source>
        <dbReference type="ARBA" id="ARBA00022835"/>
    </source>
</evidence>
<dbReference type="GO" id="GO:0071038">
    <property type="term" value="P:TRAMP-dependent tRNA surveillance pathway"/>
    <property type="evidence" value="ECO:0007669"/>
    <property type="project" value="TreeGrafter"/>
</dbReference>
<dbReference type="EMBL" id="GEEE01024465">
    <property type="protein sequence ID" value="JAP38760.1"/>
    <property type="molecule type" value="Transcribed_RNA"/>
</dbReference>
<dbReference type="PANTHER" id="PTHR11097">
    <property type="entry name" value="EXOSOME COMPLEX EXONUCLEASE RIBOSOMAL RNA PROCESSING PROTEIN"/>
    <property type="match status" value="1"/>
</dbReference>
<evidence type="ECO:0000256" key="9">
    <source>
        <dbReference type="ARBA" id="ARBA00030617"/>
    </source>
</evidence>
<dbReference type="InterPro" id="IPR020568">
    <property type="entry name" value="Ribosomal_Su5_D2-typ_SF"/>
</dbReference>
<dbReference type="GO" id="GO:0035925">
    <property type="term" value="F:mRNA 3'-UTR AU-rich region binding"/>
    <property type="evidence" value="ECO:0007669"/>
    <property type="project" value="TreeGrafter"/>
</dbReference>
<comment type="subcellular location">
    <subcellularLocation>
        <location evidence="1">Cytoplasm</location>
    </subcellularLocation>
    <subcellularLocation>
        <location evidence="2">Nucleus</location>
        <location evidence="2">Nucleolus</location>
    </subcellularLocation>
</comment>
<evidence type="ECO:0000256" key="7">
    <source>
        <dbReference type="ARBA" id="ARBA00022884"/>
    </source>
</evidence>
<gene>
    <name evidence="11" type="ORF">TR150493</name>
</gene>
<keyword evidence="4" id="KW-0963">Cytoplasm</keyword>
<sequence>MGFSPGPMDDLGLLKPICLLEKLFNHKLRLNESLANQFAGFSVIKDVISTAAGSAMVTVGATRVLCGIKVKVIPTLELESPFVCSVERTNLSQRILRATNPVSREIQTLSVQLDWILRTCAIPDAKEQLQIYFAATDANPDIKKMVCGMYILHVDLLILHDDGCLLDACLAAALAALSCAEWPKLEGKAGVSVGLASQTITSKMNFEEVATPQSLVRLRISDWPVALTFALVPRPPFSDEAEVNGKRELPLISQPSRRELLLWDTDATIFHIVLDSEGAVVDFGMVGGLSSCLWAYLEEAGICHNRAVLPELLSRATKECDAIRKQLM</sequence>
<dbReference type="GO" id="GO:0000467">
    <property type="term" value="P:exonucleolytic trimming to generate mature 3'-end of 5.8S rRNA from tricistronic rRNA transcript (SSU-rRNA, 5.8S rRNA, LSU-rRNA)"/>
    <property type="evidence" value="ECO:0007669"/>
    <property type="project" value="TreeGrafter"/>
</dbReference>